<organism evidence="4 5">
    <name type="scientific">Usitatibacter palustris</name>
    <dbReference type="NCBI Taxonomy" id="2732487"/>
    <lineage>
        <taxon>Bacteria</taxon>
        <taxon>Pseudomonadati</taxon>
        <taxon>Pseudomonadota</taxon>
        <taxon>Betaproteobacteria</taxon>
        <taxon>Nitrosomonadales</taxon>
        <taxon>Usitatibacteraceae</taxon>
        <taxon>Usitatibacter</taxon>
    </lineage>
</organism>
<dbReference type="InterPro" id="IPR050261">
    <property type="entry name" value="FrsA_esterase"/>
</dbReference>
<dbReference type="PANTHER" id="PTHR22946">
    <property type="entry name" value="DIENELACTONE HYDROLASE DOMAIN-CONTAINING PROTEIN-RELATED"/>
    <property type="match status" value="1"/>
</dbReference>
<feature type="signal peptide" evidence="2">
    <location>
        <begin position="1"/>
        <end position="19"/>
    </location>
</feature>
<dbReference type="PANTHER" id="PTHR22946:SF9">
    <property type="entry name" value="POLYKETIDE TRANSFERASE AF380"/>
    <property type="match status" value="1"/>
</dbReference>
<name>A0A6M4H1Z8_9PROT</name>
<sequence>MIRRLLLLLAATISLAGSAQELKPDTQGRIDFASFTPKTMFDLARERRANWTEQSSWGHLTLPKVASDKVPAIVLMHNSGGVERGMSQWVDAFNEMGVATFVVHVFESRGVTRTAENQALVPYSADLMDAFQALMLLARHPRIDASRIGIMGFSRGGSVAFQAAIEPLRRAVVKSDLRFALHIPMYAGCNQIYWSPQVTKTPMLNLVGAEDDYTTAEPCERLAKRYADVGAPIRSIKYAGAHHSWDGMYEVFFLPNATSGVPCGVLRWDIEPWKITAERTGETVDPAKLTEFFQGCMKRGVHAGRNEAAFRQSRKDAQAFAREVFFGGQPQPPTAAPKGVEFVGGDGNGCERAVVIRGSKGSRDIVASEMAYLKTRYPGYKFRDNSVATKGGRSFEEIVIETEAGEKKTVCFDITEGFGNL</sequence>
<dbReference type="SUPFAM" id="SSF53474">
    <property type="entry name" value="alpha/beta-Hydrolases"/>
    <property type="match status" value="1"/>
</dbReference>
<dbReference type="AlphaFoldDB" id="A0A6M4H1Z8"/>
<keyword evidence="5" id="KW-1185">Reference proteome</keyword>
<dbReference type="Proteomes" id="UP000503096">
    <property type="component" value="Chromosome"/>
</dbReference>
<evidence type="ECO:0000256" key="1">
    <source>
        <dbReference type="ARBA" id="ARBA00022801"/>
    </source>
</evidence>
<dbReference type="InterPro" id="IPR002925">
    <property type="entry name" value="Dienelactn_hydro"/>
</dbReference>
<dbReference type="InParanoid" id="A0A6M4H1Z8"/>
<keyword evidence="2" id="KW-0732">Signal</keyword>
<evidence type="ECO:0000256" key="2">
    <source>
        <dbReference type="SAM" id="SignalP"/>
    </source>
</evidence>
<feature type="chain" id="PRO_5026884410" description="Dienelactone hydrolase domain-containing protein" evidence="2">
    <location>
        <begin position="20"/>
        <end position="421"/>
    </location>
</feature>
<dbReference type="InterPro" id="IPR029058">
    <property type="entry name" value="AB_hydrolase_fold"/>
</dbReference>
<evidence type="ECO:0000259" key="3">
    <source>
        <dbReference type="Pfam" id="PF01738"/>
    </source>
</evidence>
<accession>A0A6M4H1Z8</accession>
<dbReference type="KEGG" id="upl:DSM104440_00333"/>
<dbReference type="Gene3D" id="3.40.50.1820">
    <property type="entry name" value="alpha/beta hydrolase"/>
    <property type="match status" value="1"/>
</dbReference>
<protein>
    <recommendedName>
        <fullName evidence="3">Dienelactone hydrolase domain-containing protein</fullName>
    </recommendedName>
</protein>
<keyword evidence="1" id="KW-0378">Hydrolase</keyword>
<dbReference type="GO" id="GO:0052689">
    <property type="term" value="F:carboxylic ester hydrolase activity"/>
    <property type="evidence" value="ECO:0007669"/>
    <property type="project" value="UniProtKB-ARBA"/>
</dbReference>
<evidence type="ECO:0000313" key="4">
    <source>
        <dbReference type="EMBL" id="QJR13549.1"/>
    </source>
</evidence>
<proteinExistence type="predicted"/>
<gene>
    <name evidence="4" type="ORF">DSM104440_00333</name>
</gene>
<dbReference type="EMBL" id="CP053073">
    <property type="protein sequence ID" value="QJR13549.1"/>
    <property type="molecule type" value="Genomic_DNA"/>
</dbReference>
<feature type="domain" description="Dienelactone hydrolase" evidence="3">
    <location>
        <begin position="61"/>
        <end position="245"/>
    </location>
</feature>
<evidence type="ECO:0000313" key="5">
    <source>
        <dbReference type="Proteomes" id="UP000503096"/>
    </source>
</evidence>
<dbReference type="Pfam" id="PF01738">
    <property type="entry name" value="DLH"/>
    <property type="match status" value="1"/>
</dbReference>
<reference evidence="4 5" key="1">
    <citation type="submission" date="2020-04" db="EMBL/GenBank/DDBJ databases">
        <title>Usitatibacter rugosus gen. nov., sp. nov. and Usitatibacter palustris sp. nov., novel members of Usitatibacteraceae fam. nov. within the order Nitrosomonadales isolated from soil.</title>
        <authorList>
            <person name="Huber K.J."/>
            <person name="Neumann-Schaal M."/>
            <person name="Geppert A."/>
            <person name="Luckner M."/>
            <person name="Wanner G."/>
            <person name="Overmann J."/>
        </authorList>
    </citation>
    <scope>NUCLEOTIDE SEQUENCE [LARGE SCALE GENOMIC DNA]</scope>
    <source>
        <strain evidence="4 5">Swamp67</strain>
    </source>
</reference>